<sequence>MAGIGGLLYPVKQTLYVRRQPLRSDREYRGAGYLCVLTKTLGDAFGGKKMDHMSPRLRAFLSEPIGEKDVAWVDGVSHELAINLVTKGFNKAYILLGQFLLMHKNEAEFQKWLICCCGATEYEAQESSNCLKEWCSCFL</sequence>
<evidence type="ECO:0000313" key="8">
    <source>
        <dbReference type="Proteomes" id="UP000299084"/>
    </source>
</evidence>
<accession>A0A5N4CTK7</accession>
<dbReference type="Gene3D" id="1.10.150.40">
    <property type="entry name" value="Barrier-to-autointegration factor, BAF"/>
    <property type="match status" value="1"/>
</dbReference>
<evidence type="ECO:0000256" key="2">
    <source>
        <dbReference type="ARBA" id="ARBA00023242"/>
    </source>
</evidence>
<evidence type="ECO:0000256" key="5">
    <source>
        <dbReference type="ARBA" id="ARBA00074730"/>
    </source>
</evidence>
<dbReference type="SMART" id="SM01023">
    <property type="entry name" value="BAF"/>
    <property type="match status" value="1"/>
</dbReference>
<evidence type="ECO:0000313" key="7">
    <source>
        <dbReference type="EMBL" id="KAB1262190.1"/>
    </source>
</evidence>
<evidence type="ECO:0000256" key="3">
    <source>
        <dbReference type="ARBA" id="ARBA00059723"/>
    </source>
</evidence>
<dbReference type="InterPro" id="IPR036617">
    <property type="entry name" value="BAF_sf"/>
</dbReference>
<keyword evidence="8" id="KW-1185">Reference proteome</keyword>
<protein>
    <recommendedName>
        <fullName evidence="5">Barrier-to-autointegration factor-like protein</fullName>
    </recommendedName>
    <alternativeName>
        <fullName evidence="6">Barrier-to-autointegration factor 2</fullName>
    </alternativeName>
</protein>
<dbReference type="FunFam" id="1.10.150.40:FF:000002">
    <property type="entry name" value="Barrier to autointegration factor 2"/>
    <property type="match status" value="1"/>
</dbReference>
<proteinExistence type="predicted"/>
<dbReference type="InterPro" id="IPR004122">
    <property type="entry name" value="BAF_prot"/>
</dbReference>
<dbReference type="Pfam" id="PF02961">
    <property type="entry name" value="SAM_BAF"/>
    <property type="match status" value="1"/>
</dbReference>
<dbReference type="GO" id="GO:0005634">
    <property type="term" value="C:nucleus"/>
    <property type="evidence" value="ECO:0007669"/>
    <property type="project" value="UniProtKB-SubCell"/>
</dbReference>
<comment type="function">
    <text evidence="3">May play a role in BANF1 regulation and influence tissue-specific roles of BANF1.</text>
</comment>
<reference evidence="7 8" key="1">
    <citation type="journal article" date="2019" name="Mol. Ecol. Resour.">
        <title>Improving Illumina assemblies with Hi-C and long reads: an example with the North African dromedary.</title>
        <authorList>
            <person name="Elbers J.P."/>
            <person name="Rogers M.F."/>
            <person name="Perelman P.L."/>
            <person name="Proskuryakova A.A."/>
            <person name="Serdyukova N.A."/>
            <person name="Johnson W.E."/>
            <person name="Horin P."/>
            <person name="Corander J."/>
            <person name="Murphy D."/>
            <person name="Burger P.A."/>
        </authorList>
    </citation>
    <scope>NUCLEOTIDE SEQUENCE [LARGE SCALE GENOMIC DNA]</scope>
    <source>
        <strain evidence="7">Drom800</strain>
        <tissue evidence="7">Blood</tissue>
    </source>
</reference>
<dbReference type="PANTHER" id="PTHR47507">
    <property type="entry name" value="BARRIER TO AUTOINTEGRATION FACTOR 2"/>
    <property type="match status" value="1"/>
</dbReference>
<dbReference type="Proteomes" id="UP000299084">
    <property type="component" value="Unassembled WGS sequence"/>
</dbReference>
<dbReference type="GO" id="GO:0000793">
    <property type="term" value="C:condensed chromosome"/>
    <property type="evidence" value="ECO:0007669"/>
    <property type="project" value="TreeGrafter"/>
</dbReference>
<dbReference type="SUPFAM" id="SSF47798">
    <property type="entry name" value="Barrier-to-autointegration factor, BAF"/>
    <property type="match status" value="1"/>
</dbReference>
<dbReference type="GO" id="GO:0051276">
    <property type="term" value="P:chromosome organization"/>
    <property type="evidence" value="ECO:0007669"/>
    <property type="project" value="TreeGrafter"/>
</dbReference>
<comment type="subunit">
    <text evidence="4">Homodimer. Heterodimerizes with BANF1.</text>
</comment>
<dbReference type="PANTHER" id="PTHR47507:SF4">
    <property type="entry name" value="BARRIER-TO-AUTOINTEGRATION FACTOR-LIKE PROTEIN"/>
    <property type="match status" value="1"/>
</dbReference>
<dbReference type="AlphaFoldDB" id="A0A5N4CTK7"/>
<evidence type="ECO:0000256" key="1">
    <source>
        <dbReference type="ARBA" id="ARBA00004123"/>
    </source>
</evidence>
<evidence type="ECO:0000256" key="6">
    <source>
        <dbReference type="ARBA" id="ARBA00079764"/>
    </source>
</evidence>
<name>A0A5N4CTK7_CAMDR</name>
<dbReference type="GO" id="GO:0003677">
    <property type="term" value="F:DNA binding"/>
    <property type="evidence" value="ECO:0007669"/>
    <property type="project" value="InterPro"/>
</dbReference>
<dbReference type="InterPro" id="IPR051387">
    <property type="entry name" value="BAF"/>
</dbReference>
<evidence type="ECO:0000256" key="4">
    <source>
        <dbReference type="ARBA" id="ARBA00065228"/>
    </source>
</evidence>
<gene>
    <name evidence="7" type="ORF">Cadr_000021514</name>
</gene>
<dbReference type="STRING" id="9838.ENSCDRP00005006020"/>
<organism evidence="7 8">
    <name type="scientific">Camelus dromedarius</name>
    <name type="common">Dromedary</name>
    <name type="synonym">Arabian camel</name>
    <dbReference type="NCBI Taxonomy" id="9838"/>
    <lineage>
        <taxon>Eukaryota</taxon>
        <taxon>Metazoa</taxon>
        <taxon>Chordata</taxon>
        <taxon>Craniata</taxon>
        <taxon>Vertebrata</taxon>
        <taxon>Euteleostomi</taxon>
        <taxon>Mammalia</taxon>
        <taxon>Eutheria</taxon>
        <taxon>Laurasiatheria</taxon>
        <taxon>Artiodactyla</taxon>
        <taxon>Tylopoda</taxon>
        <taxon>Camelidae</taxon>
        <taxon>Camelus</taxon>
    </lineage>
</organism>
<comment type="subcellular location">
    <subcellularLocation>
        <location evidence="1">Nucleus</location>
    </subcellularLocation>
</comment>
<comment type="caution">
    <text evidence="7">The sequence shown here is derived from an EMBL/GenBank/DDBJ whole genome shotgun (WGS) entry which is preliminary data.</text>
</comment>
<keyword evidence="2" id="KW-0539">Nucleus</keyword>
<dbReference type="EMBL" id="JWIN03000019">
    <property type="protein sequence ID" value="KAB1262190.1"/>
    <property type="molecule type" value="Genomic_DNA"/>
</dbReference>